<dbReference type="Pfam" id="PF03235">
    <property type="entry name" value="GmrSD_N"/>
    <property type="match status" value="1"/>
</dbReference>
<feature type="non-terminal residue" evidence="2">
    <location>
        <position position="402"/>
    </location>
</feature>
<dbReference type="PANTHER" id="PTHR35149:SF1">
    <property type="entry name" value="DUF5655 DOMAIN-CONTAINING PROTEIN"/>
    <property type="match status" value="1"/>
</dbReference>
<organism evidence="2">
    <name type="scientific">marine metagenome</name>
    <dbReference type="NCBI Taxonomy" id="408172"/>
    <lineage>
        <taxon>unclassified sequences</taxon>
        <taxon>metagenomes</taxon>
        <taxon>ecological metagenomes</taxon>
    </lineage>
</organism>
<reference evidence="2" key="1">
    <citation type="submission" date="2018-05" db="EMBL/GenBank/DDBJ databases">
        <authorList>
            <person name="Lanie J.A."/>
            <person name="Ng W.-L."/>
            <person name="Kazmierczak K.M."/>
            <person name="Andrzejewski T.M."/>
            <person name="Davidsen T.M."/>
            <person name="Wayne K.J."/>
            <person name="Tettelin H."/>
            <person name="Glass J.I."/>
            <person name="Rusch D."/>
            <person name="Podicherti R."/>
            <person name="Tsui H.-C.T."/>
            <person name="Winkler M.E."/>
        </authorList>
    </citation>
    <scope>NUCLEOTIDE SEQUENCE</scope>
</reference>
<accession>A0A382JWT2</accession>
<protein>
    <recommendedName>
        <fullName evidence="1">GmrSD restriction endonucleases N-terminal domain-containing protein</fullName>
    </recommendedName>
</protein>
<dbReference type="AlphaFoldDB" id="A0A382JWT2"/>
<dbReference type="EMBL" id="UINC01076336">
    <property type="protein sequence ID" value="SVC15407.1"/>
    <property type="molecule type" value="Genomic_DNA"/>
</dbReference>
<gene>
    <name evidence="2" type="ORF">METZ01_LOCUS268261</name>
</gene>
<dbReference type="InterPro" id="IPR004919">
    <property type="entry name" value="GmrSD_N"/>
</dbReference>
<dbReference type="PANTHER" id="PTHR35149">
    <property type="entry name" value="SLL5132 PROTEIN"/>
    <property type="match status" value="1"/>
</dbReference>
<name>A0A382JWT2_9ZZZZ</name>
<proteinExistence type="predicted"/>
<evidence type="ECO:0000313" key="2">
    <source>
        <dbReference type="EMBL" id="SVC15407.1"/>
    </source>
</evidence>
<sequence length="402" mass="45952">MPTNLAANILMPSSPSLGELLHQGRVYWSPLFQRQFDWKTGKVVQCFEDALTLLDKDDSIRFLGAIVLEQGDAPEFDRPQQIWIIDGQQRLTTLYLLLVAIVKALHKSGDAERADILTRSSLLGQVGGVQCEPKLRPTIKDTRQFNSILSDLRNEEVRYIENEQGDETGNMTSQYVKLQKLLQEQLAKIEEDKHSDWLVDFAQRLQNRTLFVAIHLGEELDAHEVFDRLNTGSQPLTVSDLLRNDVMRAAHADLDEAKRLFDQYWLPFEDRFASQSHREAFFFPMALTRDSTTSKSDTFHDIRSRLDELRESDPPNTPAESIKIAVKDLGEYQNAYCALTGKGQNKNVRQWQTEWTDDEKKDLEHRLGRLNRLGVPSVTLPYLLQLLNATKNGDIEVTNTVG</sequence>
<feature type="domain" description="GmrSD restriction endonucleases N-terminal" evidence="1">
    <location>
        <begin position="18"/>
        <end position="246"/>
    </location>
</feature>
<evidence type="ECO:0000259" key="1">
    <source>
        <dbReference type="Pfam" id="PF03235"/>
    </source>
</evidence>